<keyword evidence="2" id="KW-1133">Transmembrane helix</keyword>
<feature type="region of interest" description="Disordered" evidence="1">
    <location>
        <begin position="100"/>
        <end position="136"/>
    </location>
</feature>
<feature type="transmembrane region" description="Helical" evidence="2">
    <location>
        <begin position="78"/>
        <end position="97"/>
    </location>
</feature>
<sequence>MANREHTIDSGSNTNWFLENLHQNYQGIVLVSRGDTWLFLPDLVEVRDVGACVVRLWSHMVAPVFRELRCLGGCVPRCCFRVVLALLLFEFIAYLTGLNSNPSGSSDPWVAARPSGVPGGGSGRLGRYRGLDSRER</sequence>
<accession>A0A843VEQ7</accession>
<evidence type="ECO:0000256" key="1">
    <source>
        <dbReference type="SAM" id="MobiDB-lite"/>
    </source>
</evidence>
<reference evidence="3" key="1">
    <citation type="submission" date="2017-07" db="EMBL/GenBank/DDBJ databases">
        <title>Taro Niue Genome Assembly and Annotation.</title>
        <authorList>
            <person name="Atibalentja N."/>
            <person name="Keating K."/>
            <person name="Fields C.J."/>
        </authorList>
    </citation>
    <scope>NUCLEOTIDE SEQUENCE</scope>
    <source>
        <strain evidence="3">Niue_2</strain>
        <tissue evidence="3">Leaf</tissue>
    </source>
</reference>
<dbReference type="EMBL" id="NMUH01001581">
    <property type="protein sequence ID" value="MQL93616.1"/>
    <property type="molecule type" value="Genomic_DNA"/>
</dbReference>
<proteinExistence type="predicted"/>
<evidence type="ECO:0000313" key="3">
    <source>
        <dbReference type="EMBL" id="MQL93616.1"/>
    </source>
</evidence>
<gene>
    <name evidence="3" type="ORF">Taro_026260</name>
</gene>
<evidence type="ECO:0000256" key="2">
    <source>
        <dbReference type="SAM" id="Phobius"/>
    </source>
</evidence>
<name>A0A843VEQ7_COLES</name>
<keyword evidence="2" id="KW-0472">Membrane</keyword>
<keyword evidence="2" id="KW-0812">Transmembrane</keyword>
<protein>
    <submittedName>
        <fullName evidence="3">Uncharacterized protein</fullName>
    </submittedName>
</protein>
<dbReference type="AlphaFoldDB" id="A0A843VEQ7"/>
<organism evidence="3 4">
    <name type="scientific">Colocasia esculenta</name>
    <name type="common">Wild taro</name>
    <name type="synonym">Arum esculentum</name>
    <dbReference type="NCBI Taxonomy" id="4460"/>
    <lineage>
        <taxon>Eukaryota</taxon>
        <taxon>Viridiplantae</taxon>
        <taxon>Streptophyta</taxon>
        <taxon>Embryophyta</taxon>
        <taxon>Tracheophyta</taxon>
        <taxon>Spermatophyta</taxon>
        <taxon>Magnoliopsida</taxon>
        <taxon>Liliopsida</taxon>
        <taxon>Araceae</taxon>
        <taxon>Aroideae</taxon>
        <taxon>Colocasieae</taxon>
        <taxon>Colocasia</taxon>
    </lineage>
</organism>
<dbReference type="Proteomes" id="UP000652761">
    <property type="component" value="Unassembled WGS sequence"/>
</dbReference>
<comment type="caution">
    <text evidence="3">The sequence shown here is derived from an EMBL/GenBank/DDBJ whole genome shotgun (WGS) entry which is preliminary data.</text>
</comment>
<keyword evidence="4" id="KW-1185">Reference proteome</keyword>
<evidence type="ECO:0000313" key="4">
    <source>
        <dbReference type="Proteomes" id="UP000652761"/>
    </source>
</evidence>